<feature type="region of interest" description="Disordered" evidence="1">
    <location>
        <begin position="82"/>
        <end position="134"/>
    </location>
</feature>
<sequence>MVSSLSTGIACIAAQTTTSGWRAASTVSGPGGVPIIGRLDPDEPTAFYGGHTPDQAAAAAQPYQGLMLNPMDPAARSSVLFNEIRGKQGGKKASDSGKNEQHGNGGKAKAKAEKQVDELNASFRKKRSAGRKRN</sequence>
<reference evidence="2 3" key="1">
    <citation type="journal article" date="2016" name="Int. J. Syst. Evol. Microbiol.">
        <title>Labrenzia salina sp. nov., isolated from the rhizosphere of the halophyte Arthrocnemum macrostachyum.</title>
        <authorList>
            <person name="Camacho M."/>
            <person name="Redondo-Gomez S."/>
            <person name="Rodriguez-Llorente I."/>
            <person name="Rohde M."/>
            <person name="Sproer C."/>
            <person name="Schumann P."/>
            <person name="Klenk H.P."/>
            <person name="Montero-Calasanz M.D.C."/>
        </authorList>
    </citation>
    <scope>NUCLEOTIDE SEQUENCE [LARGE SCALE GENOMIC DNA]</scope>
    <source>
        <strain evidence="2 3">DSM 29163</strain>
    </source>
</reference>
<evidence type="ECO:0000313" key="2">
    <source>
        <dbReference type="EMBL" id="MCX2721843.1"/>
    </source>
</evidence>
<evidence type="ECO:0000313" key="3">
    <source>
        <dbReference type="Proteomes" id="UP001300261"/>
    </source>
</evidence>
<dbReference type="Proteomes" id="UP001300261">
    <property type="component" value="Unassembled WGS sequence"/>
</dbReference>
<protein>
    <submittedName>
        <fullName evidence="2">Uncharacterized protein</fullName>
    </submittedName>
</protein>
<organism evidence="2 3">
    <name type="scientific">Roseibium salinum</name>
    <dbReference type="NCBI Taxonomy" id="1604349"/>
    <lineage>
        <taxon>Bacteria</taxon>
        <taxon>Pseudomonadati</taxon>
        <taxon>Pseudomonadota</taxon>
        <taxon>Alphaproteobacteria</taxon>
        <taxon>Hyphomicrobiales</taxon>
        <taxon>Stappiaceae</taxon>
        <taxon>Roseibium</taxon>
    </lineage>
</organism>
<keyword evidence="3" id="KW-1185">Reference proteome</keyword>
<feature type="compositionally biased region" description="Basic residues" evidence="1">
    <location>
        <begin position="123"/>
        <end position="134"/>
    </location>
</feature>
<dbReference type="RefSeq" id="WP_265961550.1">
    <property type="nucleotide sequence ID" value="NZ_JAPEVI010000003.1"/>
</dbReference>
<dbReference type="EMBL" id="JAPEVI010000003">
    <property type="protein sequence ID" value="MCX2721843.1"/>
    <property type="molecule type" value="Genomic_DNA"/>
</dbReference>
<gene>
    <name evidence="2" type="ORF">ON753_05395</name>
</gene>
<evidence type="ECO:0000256" key="1">
    <source>
        <dbReference type="SAM" id="MobiDB-lite"/>
    </source>
</evidence>
<accession>A0ABT3QY12</accession>
<comment type="caution">
    <text evidence="2">The sequence shown here is derived from an EMBL/GenBank/DDBJ whole genome shotgun (WGS) entry which is preliminary data.</text>
</comment>
<name>A0ABT3QY12_9HYPH</name>
<proteinExistence type="predicted"/>
<feature type="compositionally biased region" description="Basic and acidic residues" evidence="1">
    <location>
        <begin position="92"/>
        <end position="101"/>
    </location>
</feature>